<sequence length="178" mass="20049">MDKWVIRAPGTSSANNRTNTNEEFQNSELNAPSKKIRKYNEEFVKFGFTFCVVNNEERPICVLCNEKIANESMKPAKLKMNLETKHKKLQNKHADFFPRRAENLKIQIPTGNIISRIFIESSALEEVVAMYLGMVAEREGLVSSQGKLVELYSQDVMSDGSAKAGNGLGSLLVPRHRT</sequence>
<dbReference type="AlphaFoldDB" id="A0A8X6SA46"/>
<dbReference type="EMBL" id="BMAU01021245">
    <property type="protein sequence ID" value="GFY04731.1"/>
    <property type="molecule type" value="Genomic_DNA"/>
</dbReference>
<dbReference type="Proteomes" id="UP000887159">
    <property type="component" value="Unassembled WGS sequence"/>
</dbReference>
<organism evidence="2 3">
    <name type="scientific">Trichonephila clavipes</name>
    <name type="common">Golden silk orbweaver</name>
    <name type="synonym">Nephila clavipes</name>
    <dbReference type="NCBI Taxonomy" id="2585209"/>
    <lineage>
        <taxon>Eukaryota</taxon>
        <taxon>Metazoa</taxon>
        <taxon>Ecdysozoa</taxon>
        <taxon>Arthropoda</taxon>
        <taxon>Chelicerata</taxon>
        <taxon>Arachnida</taxon>
        <taxon>Araneae</taxon>
        <taxon>Araneomorphae</taxon>
        <taxon>Entelegynae</taxon>
        <taxon>Araneoidea</taxon>
        <taxon>Nephilidae</taxon>
        <taxon>Trichonephila</taxon>
    </lineage>
</organism>
<keyword evidence="3" id="KW-1185">Reference proteome</keyword>
<reference evidence="2" key="1">
    <citation type="submission" date="2020-08" db="EMBL/GenBank/DDBJ databases">
        <title>Multicomponent nature underlies the extraordinary mechanical properties of spider dragline silk.</title>
        <authorList>
            <person name="Kono N."/>
            <person name="Nakamura H."/>
            <person name="Mori M."/>
            <person name="Yoshida Y."/>
            <person name="Ohtoshi R."/>
            <person name="Malay A.D."/>
            <person name="Moran D.A.P."/>
            <person name="Tomita M."/>
            <person name="Numata K."/>
            <person name="Arakawa K."/>
        </authorList>
    </citation>
    <scope>NUCLEOTIDE SEQUENCE</scope>
</reference>
<name>A0A8X6SA46_TRICX</name>
<evidence type="ECO:0000256" key="1">
    <source>
        <dbReference type="SAM" id="MobiDB-lite"/>
    </source>
</evidence>
<evidence type="ECO:0000313" key="2">
    <source>
        <dbReference type="EMBL" id="GFY04731.1"/>
    </source>
</evidence>
<proteinExistence type="predicted"/>
<comment type="caution">
    <text evidence="2">The sequence shown here is derived from an EMBL/GenBank/DDBJ whole genome shotgun (WGS) entry which is preliminary data.</text>
</comment>
<feature type="compositionally biased region" description="Polar residues" evidence="1">
    <location>
        <begin position="10"/>
        <end position="27"/>
    </location>
</feature>
<gene>
    <name evidence="2" type="primary">AVEN_269842_1</name>
    <name evidence="2" type="ORF">TNCV_419861</name>
</gene>
<evidence type="ECO:0000313" key="3">
    <source>
        <dbReference type="Proteomes" id="UP000887159"/>
    </source>
</evidence>
<feature type="region of interest" description="Disordered" evidence="1">
    <location>
        <begin position="1"/>
        <end position="27"/>
    </location>
</feature>
<accession>A0A8X6SA46</accession>
<protein>
    <submittedName>
        <fullName evidence="2">Uncharacterized protein</fullName>
    </submittedName>
</protein>